<feature type="transmembrane region" description="Helical" evidence="9">
    <location>
        <begin position="140"/>
        <end position="165"/>
    </location>
</feature>
<dbReference type="EC" id="3.2.1.23" evidence="4"/>
<dbReference type="GO" id="GO:0016192">
    <property type="term" value="P:vesicle-mediated transport"/>
    <property type="evidence" value="ECO:0007669"/>
    <property type="project" value="InterPro"/>
</dbReference>
<dbReference type="GO" id="GO:0005975">
    <property type="term" value="P:carbohydrate metabolic process"/>
    <property type="evidence" value="ECO:0007669"/>
    <property type="project" value="InterPro"/>
</dbReference>
<dbReference type="OrthoDB" id="10254310at2759"/>
<dbReference type="PANTHER" id="PTHR23421">
    <property type="entry name" value="BETA-GALACTOSIDASE RELATED"/>
    <property type="match status" value="1"/>
</dbReference>
<name>A0A8J4R7A1_9ROSI</name>
<evidence type="ECO:0000256" key="8">
    <source>
        <dbReference type="SAM" id="MobiDB-lite"/>
    </source>
</evidence>
<dbReference type="Gene3D" id="3.30.310.10">
    <property type="entry name" value="TATA-Binding Protein"/>
    <property type="match status" value="1"/>
</dbReference>
<reference evidence="11" key="1">
    <citation type="submission" date="2020-03" db="EMBL/GenBank/DDBJ databases">
        <title>Castanea mollissima Vanexum genome sequencing.</title>
        <authorList>
            <person name="Staton M."/>
        </authorList>
    </citation>
    <scope>NUCLEOTIDE SEQUENCE</scope>
    <source>
        <tissue evidence="11">Leaf</tissue>
    </source>
</reference>
<evidence type="ECO:0000313" key="12">
    <source>
        <dbReference type="Proteomes" id="UP000737018"/>
    </source>
</evidence>
<keyword evidence="12" id="KW-1185">Reference proteome</keyword>
<feature type="compositionally biased region" description="Basic and acidic residues" evidence="8">
    <location>
        <begin position="311"/>
        <end position="320"/>
    </location>
</feature>
<dbReference type="SUPFAM" id="SSF51445">
    <property type="entry name" value="(Trans)glycosidases"/>
    <property type="match status" value="1"/>
</dbReference>
<evidence type="ECO:0000256" key="3">
    <source>
        <dbReference type="ARBA" id="ARBA00009809"/>
    </source>
</evidence>
<keyword evidence="5" id="KW-0813">Transport</keyword>
<dbReference type="GO" id="GO:0030131">
    <property type="term" value="C:clathrin adaptor complex"/>
    <property type="evidence" value="ECO:0007669"/>
    <property type="project" value="InterPro"/>
</dbReference>
<dbReference type="Pfam" id="PF09066">
    <property type="entry name" value="B2-adapt-app_C"/>
    <property type="match status" value="1"/>
</dbReference>
<dbReference type="InterPro" id="IPR012295">
    <property type="entry name" value="TBP_dom_sf"/>
</dbReference>
<dbReference type="Pfam" id="PF01301">
    <property type="entry name" value="Glyco_hydro_35"/>
    <property type="match status" value="1"/>
</dbReference>
<dbReference type="InterPro" id="IPR031330">
    <property type="entry name" value="Gly_Hdrlase_35_cat"/>
</dbReference>
<comment type="caution">
    <text evidence="11">The sequence shown here is derived from an EMBL/GenBank/DDBJ whole genome shotgun (WGS) entry which is preliminary data.</text>
</comment>
<evidence type="ECO:0000256" key="4">
    <source>
        <dbReference type="ARBA" id="ARBA00012756"/>
    </source>
</evidence>
<dbReference type="GO" id="GO:0012505">
    <property type="term" value="C:endomembrane system"/>
    <property type="evidence" value="ECO:0007669"/>
    <property type="project" value="UniProtKB-SubCell"/>
</dbReference>
<dbReference type="InterPro" id="IPR017853">
    <property type="entry name" value="GH"/>
</dbReference>
<keyword evidence="6" id="KW-0653">Protein transport</keyword>
<evidence type="ECO:0000256" key="9">
    <source>
        <dbReference type="SAM" id="Phobius"/>
    </source>
</evidence>
<dbReference type="InterPro" id="IPR015151">
    <property type="entry name" value="B-adaptin_app_sub_C"/>
</dbReference>
<dbReference type="FunFam" id="3.30.310.10:FF:000014">
    <property type="entry name" value="Beta-adaptin-like protein"/>
    <property type="match status" value="1"/>
</dbReference>
<feature type="domain" description="Beta-adaptin appendage C-terminal subdomain" evidence="10">
    <location>
        <begin position="390"/>
        <end position="511"/>
    </location>
</feature>
<organism evidence="11 12">
    <name type="scientific">Castanea mollissima</name>
    <name type="common">Chinese chestnut</name>
    <dbReference type="NCBI Taxonomy" id="60419"/>
    <lineage>
        <taxon>Eukaryota</taxon>
        <taxon>Viridiplantae</taxon>
        <taxon>Streptophyta</taxon>
        <taxon>Embryophyta</taxon>
        <taxon>Tracheophyta</taxon>
        <taxon>Spermatophyta</taxon>
        <taxon>Magnoliopsida</taxon>
        <taxon>eudicotyledons</taxon>
        <taxon>Gunneridae</taxon>
        <taxon>Pentapetalae</taxon>
        <taxon>rosids</taxon>
        <taxon>fabids</taxon>
        <taxon>Fagales</taxon>
        <taxon>Fagaceae</taxon>
        <taxon>Castanea</taxon>
    </lineage>
</organism>
<gene>
    <name evidence="11" type="ORF">CMV_016953</name>
</gene>
<sequence>MDPYRVGPSIGTVLTRQPMHRSSLLWDAPFAGEVENEYGNVEGSYGVGGELYVKWAAETAVNLNTTVPWVMCAQHDAPDPIINTCNGFYCDQFSPNSPSEPKMWTENYSGWFLAFGNANPYRPALSTLLLLLHGFLKQEALFKIIICVVLLITSFTCLVMGYHIAQVRLHLLTAVMKCFFKRPPETQKALGAALAAGLVDFHQDVHDRALFYYRLLQHNVSVAERVVNPPKQAVSVFADTQSSEIKDRIFDEFNSLSVVYQKPSYMFTDKEHRGPFEFSDELGNLSIGAESAAGTVVPAHRVEANDKDLLLSTSEKEEIRGPSNNGAAYSAPSYDGSAVSAASQALSELTILNPSVPGLAPQSSLAIDDLLGLGLPEIPSPAPAPSPPLLKLNSKAVLDPGTFQQKWRQLPISLSQEYSISPQGIAALTTSEALLWHMLGHSIHCIASGGQSPNFKFFFFAQKAEELSTFLVECIINTSSAKAQIKIKANDQRFGYGNHEDESFNLTKKITFHHGHNTLDILSMMIGLQNNGPWFDVRILNLMLIILTS</sequence>
<comment type="similarity">
    <text evidence="3">Belongs to the glycosyl hydrolase 35 family.</text>
</comment>
<accession>A0A8J4R7A1</accession>
<evidence type="ECO:0000256" key="1">
    <source>
        <dbReference type="ARBA" id="ARBA00001412"/>
    </source>
</evidence>
<evidence type="ECO:0000259" key="10">
    <source>
        <dbReference type="SMART" id="SM01020"/>
    </source>
</evidence>
<dbReference type="SUPFAM" id="SSF48371">
    <property type="entry name" value="ARM repeat"/>
    <property type="match status" value="1"/>
</dbReference>
<dbReference type="InterPro" id="IPR001944">
    <property type="entry name" value="Glycoside_Hdrlase_35"/>
</dbReference>
<comment type="catalytic activity">
    <reaction evidence="1">
        <text>Hydrolysis of terminal non-reducing beta-D-galactose residues in beta-D-galactosides.</text>
        <dbReference type="EC" id="3.2.1.23"/>
    </reaction>
</comment>
<comment type="subcellular location">
    <subcellularLocation>
        <location evidence="2">Endomembrane system</location>
    </subcellularLocation>
</comment>
<dbReference type="Proteomes" id="UP000737018">
    <property type="component" value="Unassembled WGS sequence"/>
</dbReference>
<dbReference type="Gene3D" id="3.20.20.80">
    <property type="entry name" value="Glycosidases"/>
    <property type="match status" value="1"/>
</dbReference>
<dbReference type="SMART" id="SM01020">
    <property type="entry name" value="B2-adapt-app_C"/>
    <property type="match status" value="1"/>
</dbReference>
<protein>
    <recommendedName>
        <fullName evidence="4">beta-galactosidase</fullName>
        <ecNumber evidence="4">3.2.1.23</ecNumber>
    </recommendedName>
</protein>
<proteinExistence type="inferred from homology"/>
<dbReference type="AlphaFoldDB" id="A0A8J4R7A1"/>
<dbReference type="GO" id="GO:0004565">
    <property type="term" value="F:beta-galactosidase activity"/>
    <property type="evidence" value="ECO:0007669"/>
    <property type="project" value="UniProtKB-EC"/>
</dbReference>
<dbReference type="Gene3D" id="1.25.10.10">
    <property type="entry name" value="Leucine-rich Repeat Variant"/>
    <property type="match status" value="1"/>
</dbReference>
<keyword evidence="9" id="KW-0812">Transmembrane</keyword>
<dbReference type="InterPro" id="IPR016024">
    <property type="entry name" value="ARM-type_fold"/>
</dbReference>
<dbReference type="InterPro" id="IPR011989">
    <property type="entry name" value="ARM-like"/>
</dbReference>
<feature type="region of interest" description="Disordered" evidence="8">
    <location>
        <begin position="311"/>
        <end position="332"/>
    </location>
</feature>
<dbReference type="GO" id="GO:0006886">
    <property type="term" value="P:intracellular protein transport"/>
    <property type="evidence" value="ECO:0007669"/>
    <property type="project" value="InterPro"/>
</dbReference>
<evidence type="ECO:0000313" key="11">
    <source>
        <dbReference type="EMBL" id="KAF3958099.1"/>
    </source>
</evidence>
<evidence type="ECO:0000256" key="2">
    <source>
        <dbReference type="ARBA" id="ARBA00004308"/>
    </source>
</evidence>
<keyword evidence="7 9" id="KW-0472">Membrane</keyword>
<evidence type="ECO:0000256" key="5">
    <source>
        <dbReference type="ARBA" id="ARBA00022448"/>
    </source>
</evidence>
<evidence type="ECO:0000256" key="7">
    <source>
        <dbReference type="ARBA" id="ARBA00023136"/>
    </source>
</evidence>
<keyword evidence="9" id="KW-1133">Transmembrane helix</keyword>
<evidence type="ECO:0000256" key="6">
    <source>
        <dbReference type="ARBA" id="ARBA00022927"/>
    </source>
</evidence>
<dbReference type="EMBL" id="JRKL02002639">
    <property type="protein sequence ID" value="KAF3958099.1"/>
    <property type="molecule type" value="Genomic_DNA"/>
</dbReference>